<dbReference type="InterPro" id="IPR009637">
    <property type="entry name" value="GPR107/GPR108-like"/>
</dbReference>
<dbReference type="PANTHER" id="PTHR21229:SF55">
    <property type="entry name" value="EXPRESSED PROTEIN-RELATED"/>
    <property type="match status" value="1"/>
</dbReference>
<dbReference type="PANTHER" id="PTHR21229">
    <property type="entry name" value="LUNG SEVEN TRANSMEMBRANE RECEPTOR"/>
    <property type="match status" value="1"/>
</dbReference>
<keyword evidence="4 6" id="KW-1133">Transmembrane helix</keyword>
<gene>
    <name evidence="8" type="ORF">KIW84_012900</name>
</gene>
<dbReference type="AlphaFoldDB" id="A0A9D5BIX5"/>
<evidence type="ECO:0000256" key="5">
    <source>
        <dbReference type="ARBA" id="ARBA00023136"/>
    </source>
</evidence>
<keyword evidence="2 6" id="KW-0812">Transmembrane</keyword>
<dbReference type="Gramene" id="Psat01G0290000-T3">
    <property type="protein sequence ID" value="KAI5444445.1"/>
    <property type="gene ID" value="KIW84_012900"/>
</dbReference>
<evidence type="ECO:0000313" key="9">
    <source>
        <dbReference type="Proteomes" id="UP001058974"/>
    </source>
</evidence>
<evidence type="ECO:0000256" key="1">
    <source>
        <dbReference type="ARBA" id="ARBA00004141"/>
    </source>
</evidence>
<keyword evidence="9" id="KW-1185">Reference proteome</keyword>
<organism evidence="8 9">
    <name type="scientific">Pisum sativum</name>
    <name type="common">Garden pea</name>
    <name type="synonym">Lathyrus oleraceus</name>
    <dbReference type="NCBI Taxonomy" id="3888"/>
    <lineage>
        <taxon>Eukaryota</taxon>
        <taxon>Viridiplantae</taxon>
        <taxon>Streptophyta</taxon>
        <taxon>Embryophyta</taxon>
        <taxon>Tracheophyta</taxon>
        <taxon>Spermatophyta</taxon>
        <taxon>Magnoliopsida</taxon>
        <taxon>eudicotyledons</taxon>
        <taxon>Gunneridae</taxon>
        <taxon>Pentapetalae</taxon>
        <taxon>rosids</taxon>
        <taxon>fabids</taxon>
        <taxon>Fabales</taxon>
        <taxon>Fabaceae</taxon>
        <taxon>Papilionoideae</taxon>
        <taxon>50 kb inversion clade</taxon>
        <taxon>NPAAA clade</taxon>
        <taxon>Hologalegina</taxon>
        <taxon>IRL clade</taxon>
        <taxon>Fabeae</taxon>
        <taxon>Lathyrus</taxon>
    </lineage>
</organism>
<name>A0A9D5BIX5_PEA</name>
<feature type="transmembrane region" description="Helical" evidence="6">
    <location>
        <begin position="90"/>
        <end position="111"/>
    </location>
</feature>
<evidence type="ECO:0000256" key="4">
    <source>
        <dbReference type="ARBA" id="ARBA00022989"/>
    </source>
</evidence>
<evidence type="ECO:0000256" key="3">
    <source>
        <dbReference type="ARBA" id="ARBA00022729"/>
    </source>
</evidence>
<dbReference type="EMBL" id="JAMSHJ010000001">
    <property type="protein sequence ID" value="KAI5444445.1"/>
    <property type="molecule type" value="Genomic_DNA"/>
</dbReference>
<dbReference type="InterPro" id="IPR053937">
    <property type="entry name" value="GOST_TM"/>
</dbReference>
<reference evidence="8 9" key="1">
    <citation type="journal article" date="2022" name="Nat. Genet.">
        <title>Improved pea reference genome and pan-genome highlight genomic features and evolutionary characteristics.</title>
        <authorList>
            <person name="Yang T."/>
            <person name="Liu R."/>
            <person name="Luo Y."/>
            <person name="Hu S."/>
            <person name="Wang D."/>
            <person name="Wang C."/>
            <person name="Pandey M.K."/>
            <person name="Ge S."/>
            <person name="Xu Q."/>
            <person name="Li N."/>
            <person name="Li G."/>
            <person name="Huang Y."/>
            <person name="Saxena R.K."/>
            <person name="Ji Y."/>
            <person name="Li M."/>
            <person name="Yan X."/>
            <person name="He Y."/>
            <person name="Liu Y."/>
            <person name="Wang X."/>
            <person name="Xiang C."/>
            <person name="Varshney R.K."/>
            <person name="Ding H."/>
            <person name="Gao S."/>
            <person name="Zong X."/>
        </authorList>
    </citation>
    <scope>NUCLEOTIDE SEQUENCE [LARGE SCALE GENOMIC DNA]</scope>
    <source>
        <strain evidence="8 9">cv. Zhongwan 6</strain>
    </source>
</reference>
<dbReference type="Pfam" id="PF06814">
    <property type="entry name" value="GOST_TM"/>
    <property type="match status" value="1"/>
</dbReference>
<accession>A0A9D5BIX5</accession>
<evidence type="ECO:0000256" key="2">
    <source>
        <dbReference type="ARBA" id="ARBA00022692"/>
    </source>
</evidence>
<proteinExistence type="predicted"/>
<dbReference type="GO" id="GO:0005794">
    <property type="term" value="C:Golgi apparatus"/>
    <property type="evidence" value="ECO:0007669"/>
    <property type="project" value="TreeGrafter"/>
</dbReference>
<evidence type="ECO:0000313" key="8">
    <source>
        <dbReference type="EMBL" id="KAI5444445.1"/>
    </source>
</evidence>
<keyword evidence="5 6" id="KW-0472">Membrane</keyword>
<dbReference type="GO" id="GO:0016020">
    <property type="term" value="C:membrane"/>
    <property type="evidence" value="ECO:0007669"/>
    <property type="project" value="UniProtKB-SubCell"/>
</dbReference>
<dbReference type="Proteomes" id="UP001058974">
    <property type="component" value="Chromosome 1"/>
</dbReference>
<protein>
    <recommendedName>
        <fullName evidence="7">GOST seven transmembrane domain-containing protein</fullName>
    </recommendedName>
</protein>
<feature type="domain" description="GOST seven transmembrane" evidence="7">
    <location>
        <begin position="44"/>
        <end position="152"/>
    </location>
</feature>
<evidence type="ECO:0000256" key="6">
    <source>
        <dbReference type="SAM" id="Phobius"/>
    </source>
</evidence>
<evidence type="ECO:0000259" key="7">
    <source>
        <dbReference type="Pfam" id="PF06814"/>
    </source>
</evidence>
<sequence>MLQFITTTTNPSLTVPTLSSSTPEQKLSSPLLRLSSGSKQCRSTDPENLLSPMAKCKPILVLLKQLFLKLKTETESTRRNLAKLEIYRKFTNTLAVSVLLSIAWIGFELYFNATDPLSELWQIAWIIPAFWSLLSYTLLLVICVLWAPSRNPTRYVLS</sequence>
<comment type="caution">
    <text evidence="8">The sequence shown here is derived from an EMBL/GenBank/DDBJ whole genome shotgun (WGS) entry which is preliminary data.</text>
</comment>
<keyword evidence="3" id="KW-0732">Signal</keyword>
<comment type="subcellular location">
    <subcellularLocation>
        <location evidence="1">Membrane</location>
        <topology evidence="1">Multi-pass membrane protein</topology>
    </subcellularLocation>
</comment>
<feature type="transmembrane region" description="Helical" evidence="6">
    <location>
        <begin position="123"/>
        <end position="147"/>
    </location>
</feature>